<reference evidence="1" key="3">
    <citation type="submission" date="2006-01" db="EMBL/GenBank/DDBJ databases">
        <authorList>
            <person name="Buell R."/>
        </authorList>
    </citation>
    <scope>NUCLEOTIDE SEQUENCE</scope>
</reference>
<dbReference type="GO" id="GO:0050734">
    <property type="term" value="F:hydroxycinnamoyltransferase activity"/>
    <property type="evidence" value="ECO:0007669"/>
    <property type="project" value="UniProtKB-ARBA"/>
</dbReference>
<dbReference type="Gene3D" id="3.30.559.10">
    <property type="entry name" value="Chloramphenicol acetyltransferase-like domain"/>
    <property type="match status" value="1"/>
</dbReference>
<dbReference type="AlphaFoldDB" id="Q2R0J3"/>
<gene>
    <name evidence="1" type="ordered locus">LOC_Os11g42380</name>
</gene>
<dbReference type="InterPro" id="IPR023213">
    <property type="entry name" value="CAT-like_dom_sf"/>
</dbReference>
<organism evidence="1">
    <name type="scientific">Oryza sativa subsp. japonica</name>
    <name type="common">Rice</name>
    <dbReference type="NCBI Taxonomy" id="39947"/>
    <lineage>
        <taxon>Eukaryota</taxon>
        <taxon>Viridiplantae</taxon>
        <taxon>Streptophyta</taxon>
        <taxon>Embryophyta</taxon>
        <taxon>Tracheophyta</taxon>
        <taxon>Spermatophyta</taxon>
        <taxon>Magnoliopsida</taxon>
        <taxon>Liliopsida</taxon>
        <taxon>Poales</taxon>
        <taxon>Poaceae</taxon>
        <taxon>BOP clade</taxon>
        <taxon>Oryzoideae</taxon>
        <taxon>Oryzeae</taxon>
        <taxon>Oryzinae</taxon>
        <taxon>Oryza</taxon>
        <taxon>Oryza sativa</taxon>
    </lineage>
</organism>
<evidence type="ECO:0000313" key="1">
    <source>
        <dbReference type="EMBL" id="ABA95036.1"/>
    </source>
</evidence>
<accession>Q2R0J3</accession>
<reference evidence="1" key="1">
    <citation type="journal article" date="2005" name="BMC Biol.">
        <title>The sequence of rice chromosomes 11 and 12, rich in disease resistance genes and recent gene duplications.</title>
        <authorList>
            <consortium name="The rice chromosomes 11 and 12 sequencing consortia"/>
        </authorList>
    </citation>
    <scope>NUCLEOTIDE SEQUENCE [LARGE SCALE GENOMIC DNA]</scope>
</reference>
<reference evidence="1" key="2">
    <citation type="submission" date="2005-04" db="EMBL/GenBank/DDBJ databases">
        <authorList>
            <person name="Buell C.R."/>
            <person name="Wing R.A."/>
            <person name="McCombie W.A."/>
            <person name="Ouyang S."/>
        </authorList>
    </citation>
    <scope>NUCLEOTIDE SEQUENCE</scope>
</reference>
<protein>
    <submittedName>
        <fullName evidence="1">Uncharacterized protein</fullName>
    </submittedName>
</protein>
<proteinExistence type="predicted"/>
<sequence>MLKPPPATAYGTAPHPLAGEKVPLTAFNRAAFDIFVPMVFPYRAPVLSNEAIMEGLRMAVAAYPHMAGRLALAVDDRDSRTSTKHQIGVATIGVGSAITSGRRFCSLPAPVFDHRSIKFEEGQQAGRQVA</sequence>
<name>Q2R0J3_ORYSJ</name>
<dbReference type="EMBL" id="DP000010">
    <property type="protein sequence ID" value="ABA95036.1"/>
    <property type="molecule type" value="Genomic_DNA"/>
</dbReference>